<name>A0A8S5TJE6_9CAUD</name>
<proteinExistence type="predicted"/>
<dbReference type="EMBL" id="BK032833">
    <property type="protein sequence ID" value="DAF63187.1"/>
    <property type="molecule type" value="Genomic_DNA"/>
</dbReference>
<organism evidence="1">
    <name type="scientific">Siphoviridae sp. ct7yc1</name>
    <dbReference type="NCBI Taxonomy" id="2827788"/>
    <lineage>
        <taxon>Viruses</taxon>
        <taxon>Duplodnaviria</taxon>
        <taxon>Heunggongvirae</taxon>
        <taxon>Uroviricota</taxon>
        <taxon>Caudoviricetes</taxon>
    </lineage>
</organism>
<protein>
    <submittedName>
        <fullName evidence="1">Uncharacterized protein</fullName>
    </submittedName>
</protein>
<sequence>MERIKELENELTKVCGTHENDCTKCPKQKECEEYCKLAQIYEIVNR</sequence>
<reference evidence="1" key="1">
    <citation type="journal article" date="2021" name="Proc. Natl. Acad. Sci. U.S.A.">
        <title>A Catalog of Tens of Thousands of Viruses from Human Metagenomes Reveals Hidden Associations with Chronic Diseases.</title>
        <authorList>
            <person name="Tisza M.J."/>
            <person name="Buck C.B."/>
        </authorList>
    </citation>
    <scope>NUCLEOTIDE SEQUENCE</scope>
    <source>
        <strain evidence="1">Ct7yc1</strain>
    </source>
</reference>
<accession>A0A8S5TJE6</accession>
<evidence type="ECO:0000313" key="1">
    <source>
        <dbReference type="EMBL" id="DAF63187.1"/>
    </source>
</evidence>